<dbReference type="InterPro" id="IPR002068">
    <property type="entry name" value="A-crystallin/Hsp20_dom"/>
</dbReference>
<dbReference type="InterPro" id="IPR008978">
    <property type="entry name" value="HSP20-like_chaperone"/>
</dbReference>
<dbReference type="Proteomes" id="UP000197679">
    <property type="component" value="Chromosome"/>
</dbReference>
<dbReference type="KEGG" id="marh:Mia14_0776"/>
<dbReference type="CDD" id="cd06464">
    <property type="entry name" value="ACD_sHsps-like"/>
    <property type="match status" value="1"/>
</dbReference>
<dbReference type="GeneID" id="33314327"/>
<dbReference type="SUPFAM" id="SSF49764">
    <property type="entry name" value="HSP20-like chaperones"/>
    <property type="match status" value="1"/>
</dbReference>
<keyword evidence="3" id="KW-1185">Reference proteome</keyword>
<dbReference type="RefSeq" id="WP_157891458.1">
    <property type="nucleotide sequence ID" value="NZ_CP019964.1"/>
</dbReference>
<dbReference type="AlphaFoldDB" id="A0A218NNL5"/>
<name>A0A218NNL5_9ARCH</name>
<dbReference type="Pfam" id="PF00011">
    <property type="entry name" value="HSP20"/>
    <property type="match status" value="1"/>
</dbReference>
<reference evidence="2 3" key="1">
    <citation type="journal article" date="2017" name="Nat. Commun.">
        <title>'ARMAN' archaea depend on association with euryarchaeal host in culture and in situ.</title>
        <authorList>
            <person name="Golyshina O."/>
            <person name="Toshchakov S."/>
            <person name="Makarova K."/>
            <person name="Gavrilov S."/>
            <person name="Korzhenkov A."/>
            <person name="La Cono V."/>
            <person name="Arcadi E."/>
            <person name="Nechitaylo T."/>
            <person name="Ferrer M."/>
            <person name="Kublanov I."/>
            <person name="Wolf Y."/>
            <person name="Yakimov M."/>
            <person name="Golyshin P."/>
            <person name="Slesarev A."/>
            <person name="Kozyavkin S."/>
        </authorList>
    </citation>
    <scope>NUCLEOTIDE SEQUENCE [LARGE SCALE GENOMIC DNA]</scope>
    <source>
        <strain evidence="2 3">Mia14</strain>
    </source>
</reference>
<evidence type="ECO:0000313" key="3">
    <source>
        <dbReference type="Proteomes" id="UP000197679"/>
    </source>
</evidence>
<feature type="domain" description="SHSP" evidence="1">
    <location>
        <begin position="137"/>
        <end position="219"/>
    </location>
</feature>
<gene>
    <name evidence="2" type="ORF">Mia14_0776</name>
</gene>
<sequence>MPKKKSWSIDLNNPDSLNDLIKTLNEMLKSNPEYLNALKDMIKENPDTLNNIINEFRYLFAAEEEKDINPGLPELKIRVEIKNHDDMDHKDNKHGAVNSSKLTFNNGEANVPDYPHEITLDPYNPTYSNNEPIFDVLSKPKGVSIVADMKNVSSSDINIYVDGSEISFDVDTEKVKFHKEINLPFLISPEKIISTYKNGVLEMEISENERKRPAKAQIKIG</sequence>
<accession>A0A218NNL5</accession>
<dbReference type="EMBL" id="CP019964">
    <property type="protein sequence ID" value="ASI14070.1"/>
    <property type="molecule type" value="Genomic_DNA"/>
</dbReference>
<organism evidence="2 3">
    <name type="scientific">Candidatus Mancarchaeum acidiphilum</name>
    <dbReference type="NCBI Taxonomy" id="1920749"/>
    <lineage>
        <taxon>Archaea</taxon>
        <taxon>Candidatus Micrarchaeota</taxon>
        <taxon>Candidatus Mancarchaeum</taxon>
    </lineage>
</organism>
<proteinExistence type="predicted"/>
<evidence type="ECO:0000259" key="1">
    <source>
        <dbReference type="Pfam" id="PF00011"/>
    </source>
</evidence>
<dbReference type="Gene3D" id="2.60.40.790">
    <property type="match status" value="1"/>
</dbReference>
<protein>
    <submittedName>
        <fullName evidence="2">HSP20 family molecular chaperone</fullName>
    </submittedName>
</protein>
<evidence type="ECO:0000313" key="2">
    <source>
        <dbReference type="EMBL" id="ASI14070.1"/>
    </source>
</evidence>